<evidence type="ECO:0000313" key="4">
    <source>
        <dbReference type="EMBL" id="GLT24384.1"/>
    </source>
</evidence>
<keyword evidence="1" id="KW-0175">Coiled coil</keyword>
<keyword evidence="2" id="KW-0472">Membrane</keyword>
<feature type="transmembrane region" description="Helical" evidence="2">
    <location>
        <begin position="29"/>
        <end position="51"/>
    </location>
</feature>
<organism evidence="4 5">
    <name type="scientific">Zoogloea oryzae</name>
    <dbReference type="NCBI Taxonomy" id="310767"/>
    <lineage>
        <taxon>Bacteria</taxon>
        <taxon>Pseudomonadati</taxon>
        <taxon>Pseudomonadota</taxon>
        <taxon>Betaproteobacteria</taxon>
        <taxon>Rhodocyclales</taxon>
        <taxon>Zoogloeaceae</taxon>
        <taxon>Zoogloea</taxon>
    </lineage>
</organism>
<sequence>MNDDSLFRTEALEAQRTNWLGPVVLAQPLSFAVFALVAALCGVALIAFFAFGSYTKRATVPGQLLPAGGWSKVYPREAGVVIEKRVQEGQAVRQGDVLFVLSLDRRSDTASSGLAGISEQVTARRNSLRAELGKTESLQIEQRANLQRKEVAFDAELRVIAQSIDGQKSRVALAEDTLRRYKGLLDKDYIAAEQVQLREADLIDQRSRLQALERDRLNVQRELTLLRGELTRLPLEQSKQISELRRGLSSTDQELVESELRRQVLVVAPRDGVATAVTAEVGHSVDGSRPVVSIVPPGGRLQAYLFAPSKAVGFVREGDRVMIRLDPYPYQKFGHLPGRVAQVARVSLSSQELSALGLMSETASAEPVYRITADLDAQTIQAYGEARPLQVGMQLQADIMQERRKLYEWVLEPLLSITGKL</sequence>
<dbReference type="Gene3D" id="2.40.50.100">
    <property type="match status" value="1"/>
</dbReference>
<feature type="coiled-coil region" evidence="1">
    <location>
        <begin position="202"/>
        <end position="229"/>
    </location>
</feature>
<dbReference type="RefSeq" id="WP_284189543.1">
    <property type="nucleotide sequence ID" value="NZ_BSPX01000089.1"/>
</dbReference>
<dbReference type="EMBL" id="BSPX01000089">
    <property type="protein sequence ID" value="GLT24384.1"/>
    <property type="molecule type" value="Genomic_DNA"/>
</dbReference>
<comment type="caution">
    <text evidence="4">The sequence shown here is derived from an EMBL/GenBank/DDBJ whole genome shotgun (WGS) entry which is preliminary data.</text>
</comment>
<evidence type="ECO:0000256" key="2">
    <source>
        <dbReference type="SAM" id="Phobius"/>
    </source>
</evidence>
<feature type="domain" description="AprE-like beta-barrel" evidence="3">
    <location>
        <begin position="310"/>
        <end position="400"/>
    </location>
</feature>
<evidence type="ECO:0000313" key="5">
    <source>
        <dbReference type="Proteomes" id="UP001157167"/>
    </source>
</evidence>
<dbReference type="PRINTS" id="PR01490">
    <property type="entry name" value="RTXTOXIND"/>
</dbReference>
<proteinExistence type="predicted"/>
<dbReference type="Gene3D" id="2.40.30.170">
    <property type="match status" value="1"/>
</dbReference>
<gene>
    <name evidence="4" type="ORF">GCM10007933_38630</name>
</gene>
<dbReference type="Proteomes" id="UP001157167">
    <property type="component" value="Unassembled WGS sequence"/>
</dbReference>
<accession>A0ABQ6FGE7</accession>
<keyword evidence="2" id="KW-0812">Transmembrane</keyword>
<keyword evidence="2" id="KW-1133">Transmembrane helix</keyword>
<evidence type="ECO:0000256" key="1">
    <source>
        <dbReference type="SAM" id="Coils"/>
    </source>
</evidence>
<dbReference type="InterPro" id="IPR058982">
    <property type="entry name" value="Beta-barrel_AprE"/>
</dbReference>
<dbReference type="InterPro" id="IPR050739">
    <property type="entry name" value="MFP"/>
</dbReference>
<evidence type="ECO:0000259" key="3">
    <source>
        <dbReference type="Pfam" id="PF26002"/>
    </source>
</evidence>
<protein>
    <submittedName>
        <fullName evidence="4">Secretion protein</fullName>
    </submittedName>
</protein>
<keyword evidence="5" id="KW-1185">Reference proteome</keyword>
<dbReference type="Pfam" id="PF26002">
    <property type="entry name" value="Beta-barrel_AprE"/>
    <property type="match status" value="1"/>
</dbReference>
<name>A0ABQ6FGE7_9RHOO</name>
<dbReference type="PANTHER" id="PTHR30386:SF28">
    <property type="entry name" value="EXPORTED PROTEIN"/>
    <property type="match status" value="1"/>
</dbReference>
<dbReference type="PANTHER" id="PTHR30386">
    <property type="entry name" value="MEMBRANE FUSION SUBUNIT OF EMRAB-TOLC MULTIDRUG EFFLUX PUMP"/>
    <property type="match status" value="1"/>
</dbReference>
<reference evidence="5" key="1">
    <citation type="journal article" date="2019" name="Int. J. Syst. Evol. Microbiol.">
        <title>The Global Catalogue of Microorganisms (GCM) 10K type strain sequencing project: providing services to taxonomists for standard genome sequencing and annotation.</title>
        <authorList>
            <consortium name="The Broad Institute Genomics Platform"/>
            <consortium name="The Broad Institute Genome Sequencing Center for Infectious Disease"/>
            <person name="Wu L."/>
            <person name="Ma J."/>
        </authorList>
    </citation>
    <scope>NUCLEOTIDE SEQUENCE [LARGE SCALE GENOMIC DNA]</scope>
    <source>
        <strain evidence="5">NBRC 102407</strain>
    </source>
</reference>